<dbReference type="Proteomes" id="UP000339249">
    <property type="component" value="Unassembled WGS sequence"/>
</dbReference>
<keyword evidence="2" id="KW-0560">Oxidoreductase</keyword>
<sequence>MSKQQIGVVGMAVMGRNLALNIESRGYTVSVSTVLVKRLRK</sequence>
<dbReference type="Gene3D" id="3.40.50.720">
    <property type="entry name" value="NAD(P)-binding Rossmann-like Domain"/>
    <property type="match status" value="1"/>
</dbReference>
<dbReference type="AlphaFoldDB" id="A0A4U9CWJ5"/>
<dbReference type="GO" id="GO:0050661">
    <property type="term" value="F:NADP binding"/>
    <property type="evidence" value="ECO:0007669"/>
    <property type="project" value="InterPro"/>
</dbReference>
<protein>
    <submittedName>
        <fullName evidence="2">6-phosphogluconate dehydrogenase, decarboxylating</fullName>
        <ecNumber evidence="2">1.1.1.44</ecNumber>
    </submittedName>
</protein>
<evidence type="ECO:0000259" key="1">
    <source>
        <dbReference type="Pfam" id="PF03446"/>
    </source>
</evidence>
<dbReference type="EMBL" id="CABDVU010000001">
    <property type="protein sequence ID" value="VTN10240.1"/>
    <property type="molecule type" value="Genomic_DNA"/>
</dbReference>
<dbReference type="EC" id="1.1.1.44" evidence="2"/>
<evidence type="ECO:0000313" key="3">
    <source>
        <dbReference type="Proteomes" id="UP000339249"/>
    </source>
</evidence>
<proteinExistence type="predicted"/>
<dbReference type="GO" id="GO:0004616">
    <property type="term" value="F:phosphogluconate dehydrogenase (decarboxylating) activity"/>
    <property type="evidence" value="ECO:0007669"/>
    <property type="project" value="UniProtKB-EC"/>
</dbReference>
<dbReference type="InterPro" id="IPR006115">
    <property type="entry name" value="6PGDH_NADP-bd"/>
</dbReference>
<gene>
    <name evidence="2" type="primary">gnd_2</name>
    <name evidence="2" type="ORF">NCTC9185_02158</name>
</gene>
<name>A0A4U9CWJ5_RAOTE</name>
<reference evidence="2 3" key="1">
    <citation type="submission" date="2019-04" db="EMBL/GenBank/DDBJ databases">
        <authorList>
            <consortium name="Pathogen Informatics"/>
        </authorList>
    </citation>
    <scope>NUCLEOTIDE SEQUENCE [LARGE SCALE GENOMIC DNA]</scope>
    <source>
        <strain evidence="2 3">NCTC9185</strain>
    </source>
</reference>
<feature type="domain" description="6-phosphogluconate dehydrogenase NADP-binding" evidence="1">
    <location>
        <begin position="5"/>
        <end position="35"/>
    </location>
</feature>
<dbReference type="InterPro" id="IPR036291">
    <property type="entry name" value="NAD(P)-bd_dom_sf"/>
</dbReference>
<accession>A0A4U9CWJ5</accession>
<dbReference type="SUPFAM" id="SSF51735">
    <property type="entry name" value="NAD(P)-binding Rossmann-fold domains"/>
    <property type="match status" value="1"/>
</dbReference>
<organism evidence="2 3">
    <name type="scientific">Raoultella terrigena</name>
    <name type="common">Klebsiella terrigena</name>
    <dbReference type="NCBI Taxonomy" id="577"/>
    <lineage>
        <taxon>Bacteria</taxon>
        <taxon>Pseudomonadati</taxon>
        <taxon>Pseudomonadota</taxon>
        <taxon>Gammaproteobacteria</taxon>
        <taxon>Enterobacterales</taxon>
        <taxon>Enterobacteriaceae</taxon>
        <taxon>Klebsiella/Raoultella group</taxon>
        <taxon>Raoultella</taxon>
    </lineage>
</organism>
<evidence type="ECO:0000313" key="2">
    <source>
        <dbReference type="EMBL" id="VTN10240.1"/>
    </source>
</evidence>
<dbReference type="Pfam" id="PF03446">
    <property type="entry name" value="NAD_binding_2"/>
    <property type="match status" value="1"/>
</dbReference>